<accession>A0A067PF49</accession>
<protein>
    <recommendedName>
        <fullName evidence="1">Protein kinase domain-containing protein</fullName>
    </recommendedName>
</protein>
<dbReference type="InterPro" id="IPR011009">
    <property type="entry name" value="Kinase-like_dom_sf"/>
</dbReference>
<dbReference type="AlphaFoldDB" id="A0A067PF49"/>
<dbReference type="OrthoDB" id="1668230at2759"/>
<sequence length="248" mass="27149">MDEQKNALMHEQYSREVLAREFLGPGCPHVTEVMGIATIGGKPAIVTRSYKNSDVAQYIGLHPHSKAVLIISVVQAVKYLHTHHPQLVHGGLEPSNIVVNDNGRAMISSLASAHVPGSTEYTVGYIGGSCRWLAPELIAVDEDDNARPPAPTFESDVWALACVVAQLITGRVPYQFRHYTFQVFPLIAKGVLPYTKASVVDAVDAGGILRSEEIWKVLGQCWEKNPTDRPTVTQFETSLRGCFIEGQS</sequence>
<dbReference type="GO" id="GO:0005737">
    <property type="term" value="C:cytoplasm"/>
    <property type="evidence" value="ECO:0007669"/>
    <property type="project" value="TreeGrafter"/>
</dbReference>
<dbReference type="Gene3D" id="1.10.510.10">
    <property type="entry name" value="Transferase(Phosphotransferase) domain 1"/>
    <property type="match status" value="1"/>
</dbReference>
<proteinExistence type="predicted"/>
<dbReference type="SUPFAM" id="SSF56112">
    <property type="entry name" value="Protein kinase-like (PK-like)"/>
    <property type="match status" value="1"/>
</dbReference>
<dbReference type="Pfam" id="PF00069">
    <property type="entry name" value="Pkinase"/>
    <property type="match status" value="1"/>
</dbReference>
<dbReference type="InParanoid" id="A0A067PF49"/>
<dbReference type="STRING" id="933084.A0A067PF49"/>
<feature type="domain" description="Protein kinase" evidence="1">
    <location>
        <begin position="1"/>
        <end position="244"/>
    </location>
</feature>
<evidence type="ECO:0000259" key="1">
    <source>
        <dbReference type="PROSITE" id="PS50011"/>
    </source>
</evidence>
<dbReference type="InterPro" id="IPR053235">
    <property type="entry name" value="Ser_Thr_kinase"/>
</dbReference>
<dbReference type="GO" id="GO:0005524">
    <property type="term" value="F:ATP binding"/>
    <property type="evidence" value="ECO:0007669"/>
    <property type="project" value="InterPro"/>
</dbReference>
<gene>
    <name evidence="2" type="ORF">JAAARDRAFT_617972</name>
</gene>
<keyword evidence="3" id="KW-1185">Reference proteome</keyword>
<dbReference type="GO" id="GO:0004674">
    <property type="term" value="F:protein serine/threonine kinase activity"/>
    <property type="evidence" value="ECO:0007669"/>
    <property type="project" value="TreeGrafter"/>
</dbReference>
<dbReference type="PANTHER" id="PTHR24361">
    <property type="entry name" value="MITOGEN-ACTIVATED KINASE KINASE KINASE"/>
    <property type="match status" value="1"/>
</dbReference>
<evidence type="ECO:0000313" key="2">
    <source>
        <dbReference type="EMBL" id="KDQ49662.1"/>
    </source>
</evidence>
<organism evidence="2 3">
    <name type="scientific">Jaapia argillacea MUCL 33604</name>
    <dbReference type="NCBI Taxonomy" id="933084"/>
    <lineage>
        <taxon>Eukaryota</taxon>
        <taxon>Fungi</taxon>
        <taxon>Dikarya</taxon>
        <taxon>Basidiomycota</taxon>
        <taxon>Agaricomycotina</taxon>
        <taxon>Agaricomycetes</taxon>
        <taxon>Agaricomycetidae</taxon>
        <taxon>Jaapiales</taxon>
        <taxon>Jaapiaceae</taxon>
        <taxon>Jaapia</taxon>
    </lineage>
</organism>
<dbReference type="HOGENOM" id="CLU_000288_7_18_1"/>
<dbReference type="EMBL" id="KL197777">
    <property type="protein sequence ID" value="KDQ49662.1"/>
    <property type="molecule type" value="Genomic_DNA"/>
</dbReference>
<dbReference type="Proteomes" id="UP000027265">
    <property type="component" value="Unassembled WGS sequence"/>
</dbReference>
<dbReference type="InterPro" id="IPR000719">
    <property type="entry name" value="Prot_kinase_dom"/>
</dbReference>
<name>A0A067PF49_9AGAM</name>
<dbReference type="SMART" id="SM00220">
    <property type="entry name" value="S_TKc"/>
    <property type="match status" value="1"/>
</dbReference>
<dbReference type="PROSITE" id="PS50011">
    <property type="entry name" value="PROTEIN_KINASE_DOM"/>
    <property type="match status" value="1"/>
</dbReference>
<reference evidence="3" key="1">
    <citation type="journal article" date="2014" name="Proc. Natl. Acad. Sci. U.S.A.">
        <title>Extensive sampling of basidiomycete genomes demonstrates inadequacy of the white-rot/brown-rot paradigm for wood decay fungi.</title>
        <authorList>
            <person name="Riley R."/>
            <person name="Salamov A.A."/>
            <person name="Brown D.W."/>
            <person name="Nagy L.G."/>
            <person name="Floudas D."/>
            <person name="Held B.W."/>
            <person name="Levasseur A."/>
            <person name="Lombard V."/>
            <person name="Morin E."/>
            <person name="Otillar R."/>
            <person name="Lindquist E.A."/>
            <person name="Sun H."/>
            <person name="LaButti K.M."/>
            <person name="Schmutz J."/>
            <person name="Jabbour D."/>
            <person name="Luo H."/>
            <person name="Baker S.E."/>
            <person name="Pisabarro A.G."/>
            <person name="Walton J.D."/>
            <person name="Blanchette R.A."/>
            <person name="Henrissat B."/>
            <person name="Martin F."/>
            <person name="Cullen D."/>
            <person name="Hibbett D.S."/>
            <person name="Grigoriev I.V."/>
        </authorList>
    </citation>
    <scope>NUCLEOTIDE SEQUENCE [LARGE SCALE GENOMIC DNA]</scope>
    <source>
        <strain evidence="3">MUCL 33604</strain>
    </source>
</reference>
<evidence type="ECO:0000313" key="3">
    <source>
        <dbReference type="Proteomes" id="UP000027265"/>
    </source>
</evidence>